<dbReference type="Proteomes" id="UP000008064">
    <property type="component" value="Unassembled WGS sequence"/>
</dbReference>
<accession>F8NVJ8</accession>
<sequence length="55" mass="6387">MVLSRTCSTVHPQRQTFAWTDNGGWFSQPISLERRDLGFRSYDRVYSSMISNPTC</sequence>
<evidence type="ECO:0000313" key="1">
    <source>
        <dbReference type="EMBL" id="EGO25407.1"/>
    </source>
</evidence>
<dbReference type="GeneID" id="18818909"/>
<name>F8NVJ8_SERL9</name>
<dbReference type="KEGG" id="sla:SERLADRAFT_465508"/>
<dbReference type="HOGENOM" id="CLU_3033860_0_0_1"/>
<reference evidence="1" key="1">
    <citation type="submission" date="2011-04" db="EMBL/GenBank/DDBJ databases">
        <title>Evolution of plant cell wall degrading machinery underlies the functional diversity of forest fungi.</title>
        <authorList>
            <consortium name="US DOE Joint Genome Institute (JGI-PGF)"/>
            <person name="Eastwood D.C."/>
            <person name="Floudas D."/>
            <person name="Binder M."/>
            <person name="Majcherczyk A."/>
            <person name="Schneider P."/>
            <person name="Aerts A."/>
            <person name="Asiegbu F.O."/>
            <person name="Baker S.E."/>
            <person name="Barry K."/>
            <person name="Bendiksby M."/>
            <person name="Blumentritt M."/>
            <person name="Coutinho P.M."/>
            <person name="Cullen D."/>
            <person name="Cullen D."/>
            <person name="Gathman A."/>
            <person name="Goodell B."/>
            <person name="Henrissat B."/>
            <person name="Ihrmark K."/>
            <person name="Kauserud H."/>
            <person name="Kohler A."/>
            <person name="LaButti K."/>
            <person name="Lapidus A."/>
            <person name="Lavin J.L."/>
            <person name="Lee Y.-H."/>
            <person name="Lindquist E."/>
            <person name="Lilly W."/>
            <person name="Lucas S."/>
            <person name="Morin E."/>
            <person name="Murat C."/>
            <person name="Oguiza J.A."/>
            <person name="Park J."/>
            <person name="Pisabarro A.G."/>
            <person name="Riley R."/>
            <person name="Rosling A."/>
            <person name="Salamov A."/>
            <person name="Schmidt O."/>
            <person name="Schmutz J."/>
            <person name="Skrede I."/>
            <person name="Stenlid J."/>
            <person name="Wiebenga A."/>
            <person name="Xie X."/>
            <person name="Kues U."/>
            <person name="Hibbett D.S."/>
            <person name="Hoffmeister D."/>
            <person name="Hogberg N."/>
            <person name="Martin F."/>
            <person name="Grigoriev I.V."/>
            <person name="Watkinson S.C."/>
        </authorList>
    </citation>
    <scope>NUCLEOTIDE SEQUENCE</scope>
    <source>
        <strain evidence="1">S7.9</strain>
    </source>
</reference>
<gene>
    <name evidence="1" type="ORF">SERLADRAFT_465508</name>
</gene>
<dbReference type="EMBL" id="GL945433">
    <property type="protein sequence ID" value="EGO25407.1"/>
    <property type="molecule type" value="Genomic_DNA"/>
</dbReference>
<protein>
    <submittedName>
        <fullName evidence="1">Uncharacterized protein</fullName>
    </submittedName>
</protein>
<dbReference type="AlphaFoldDB" id="F8NVJ8"/>
<dbReference type="RefSeq" id="XP_007317529.1">
    <property type="nucleotide sequence ID" value="XM_007317467.1"/>
</dbReference>
<proteinExistence type="predicted"/>
<organism>
    <name type="scientific">Serpula lacrymans var. lacrymans (strain S7.9)</name>
    <name type="common">Dry rot fungus</name>
    <dbReference type="NCBI Taxonomy" id="578457"/>
    <lineage>
        <taxon>Eukaryota</taxon>
        <taxon>Fungi</taxon>
        <taxon>Dikarya</taxon>
        <taxon>Basidiomycota</taxon>
        <taxon>Agaricomycotina</taxon>
        <taxon>Agaricomycetes</taxon>
        <taxon>Agaricomycetidae</taxon>
        <taxon>Boletales</taxon>
        <taxon>Coniophorineae</taxon>
        <taxon>Serpulaceae</taxon>
        <taxon>Serpula</taxon>
    </lineage>
</organism>